<protein>
    <submittedName>
        <fullName evidence="2">DUF427 domain-containing protein</fullName>
    </submittedName>
</protein>
<dbReference type="RefSeq" id="WP_195004700.1">
    <property type="nucleotide sequence ID" value="NZ_JADLQN010000007.1"/>
</dbReference>
<name>A0ABS0DLE3_9NOCA</name>
<dbReference type="InterPro" id="IPR038694">
    <property type="entry name" value="DUF427_sf"/>
</dbReference>
<evidence type="ECO:0000259" key="1">
    <source>
        <dbReference type="Pfam" id="PF04248"/>
    </source>
</evidence>
<feature type="domain" description="DUF427" evidence="1">
    <location>
        <begin position="3"/>
        <end position="89"/>
    </location>
</feature>
<dbReference type="Pfam" id="PF04248">
    <property type="entry name" value="NTP_transf_9"/>
    <property type="match status" value="1"/>
</dbReference>
<evidence type="ECO:0000313" key="3">
    <source>
        <dbReference type="Proteomes" id="UP000707731"/>
    </source>
</evidence>
<dbReference type="EMBL" id="JADLQN010000007">
    <property type="protein sequence ID" value="MBF6357854.1"/>
    <property type="molecule type" value="Genomic_DNA"/>
</dbReference>
<dbReference type="Proteomes" id="UP000707731">
    <property type="component" value="Unassembled WGS sequence"/>
</dbReference>
<dbReference type="Gene3D" id="2.170.150.40">
    <property type="entry name" value="Domain of unknown function (DUF427)"/>
    <property type="match status" value="1"/>
</dbReference>
<accession>A0ABS0DLE3</accession>
<proteinExistence type="predicted"/>
<reference evidence="2 3" key="1">
    <citation type="submission" date="2020-10" db="EMBL/GenBank/DDBJ databases">
        <title>Identification of Nocardia species via Next-generation sequencing and recognition of intraspecies genetic diversity.</title>
        <authorList>
            <person name="Li P."/>
            <person name="Li P."/>
            <person name="Lu B."/>
        </authorList>
    </citation>
    <scope>NUCLEOTIDE SEQUENCE [LARGE SCALE GENOMIC DNA]</scope>
    <source>
        <strain evidence="2 3">BJ06-0143</strain>
    </source>
</reference>
<dbReference type="PANTHER" id="PTHR34310">
    <property type="entry name" value="DUF427 DOMAIN PROTEIN (AFU_ORTHOLOGUE AFUA_3G02220)"/>
    <property type="match status" value="1"/>
</dbReference>
<organism evidence="2 3">
    <name type="scientific">Nocardia higoensis</name>
    <dbReference type="NCBI Taxonomy" id="228599"/>
    <lineage>
        <taxon>Bacteria</taxon>
        <taxon>Bacillati</taxon>
        <taxon>Actinomycetota</taxon>
        <taxon>Actinomycetes</taxon>
        <taxon>Mycobacteriales</taxon>
        <taxon>Nocardiaceae</taxon>
        <taxon>Nocardia</taxon>
    </lineage>
</organism>
<evidence type="ECO:0000313" key="2">
    <source>
        <dbReference type="EMBL" id="MBF6357854.1"/>
    </source>
</evidence>
<gene>
    <name evidence="2" type="ORF">IU449_25485</name>
</gene>
<keyword evidence="3" id="KW-1185">Reference proteome</keyword>
<comment type="caution">
    <text evidence="2">The sequence shown here is derived from an EMBL/GenBank/DDBJ whole genome shotgun (WGS) entry which is preliminary data.</text>
</comment>
<dbReference type="PANTHER" id="PTHR34310:SF5">
    <property type="entry name" value="DUF427 DOMAIN PROTEIN (AFU_ORTHOLOGUE AFUA_3G02220)"/>
    <property type="match status" value="1"/>
</dbReference>
<dbReference type="InterPro" id="IPR007361">
    <property type="entry name" value="DUF427"/>
</dbReference>
<sequence length="96" mass="10754">MTVRAEWNGVVLAESDDTVVVEGNHYFPAAAVRSEYFTPTDTHTVCPWKGTASYYTVRVDGSENPDAAWYYPQPKEAAAQIKDHVAFWRGVDVVED</sequence>